<comment type="similarity">
    <text evidence="6">Belongs to the WD repeat TRM82 family.</text>
</comment>
<dbReference type="GO" id="GO:0043527">
    <property type="term" value="C:tRNA methyltransferase complex"/>
    <property type="evidence" value="ECO:0007669"/>
    <property type="project" value="TreeGrafter"/>
</dbReference>
<evidence type="ECO:0000256" key="5">
    <source>
        <dbReference type="ARBA" id="ARBA00023242"/>
    </source>
</evidence>
<evidence type="ECO:0000313" key="10">
    <source>
        <dbReference type="Proteomes" id="UP000799439"/>
    </source>
</evidence>
<comment type="function">
    <text evidence="6">Required for the formation of N(7)-methylguanine at position 46 (m7G46) in tRNA. In the complex, it is required to stabilize and induce conformational changes of the catalytic subunit.</text>
</comment>
<gene>
    <name evidence="9" type="ORF">K461DRAFT_274961</name>
</gene>
<evidence type="ECO:0000256" key="3">
    <source>
        <dbReference type="ARBA" id="ARBA00022694"/>
    </source>
</evidence>
<proteinExistence type="inferred from homology"/>
<reference evidence="9" key="1">
    <citation type="journal article" date="2020" name="Stud. Mycol.">
        <title>101 Dothideomycetes genomes: a test case for predicting lifestyles and emergence of pathogens.</title>
        <authorList>
            <person name="Haridas S."/>
            <person name="Albert R."/>
            <person name="Binder M."/>
            <person name="Bloem J."/>
            <person name="Labutti K."/>
            <person name="Salamov A."/>
            <person name="Andreopoulos B."/>
            <person name="Baker S."/>
            <person name="Barry K."/>
            <person name="Bills G."/>
            <person name="Bluhm B."/>
            <person name="Cannon C."/>
            <person name="Castanera R."/>
            <person name="Culley D."/>
            <person name="Daum C."/>
            <person name="Ezra D."/>
            <person name="Gonzalez J."/>
            <person name="Henrissat B."/>
            <person name="Kuo A."/>
            <person name="Liang C."/>
            <person name="Lipzen A."/>
            <person name="Lutzoni F."/>
            <person name="Magnuson J."/>
            <person name="Mondo S."/>
            <person name="Nolan M."/>
            <person name="Ohm R."/>
            <person name="Pangilinan J."/>
            <person name="Park H.-J."/>
            <person name="Ramirez L."/>
            <person name="Alfaro M."/>
            <person name="Sun H."/>
            <person name="Tritt A."/>
            <person name="Yoshinaga Y."/>
            <person name="Zwiers L.-H."/>
            <person name="Turgeon B."/>
            <person name="Goodwin S."/>
            <person name="Spatafora J."/>
            <person name="Crous P."/>
            <person name="Grigoriev I."/>
        </authorList>
    </citation>
    <scope>NUCLEOTIDE SEQUENCE</scope>
    <source>
        <strain evidence="9">CBS 260.36</strain>
    </source>
</reference>
<organism evidence="9 10">
    <name type="scientific">Myriangium duriaei CBS 260.36</name>
    <dbReference type="NCBI Taxonomy" id="1168546"/>
    <lineage>
        <taxon>Eukaryota</taxon>
        <taxon>Fungi</taxon>
        <taxon>Dikarya</taxon>
        <taxon>Ascomycota</taxon>
        <taxon>Pezizomycotina</taxon>
        <taxon>Dothideomycetes</taxon>
        <taxon>Dothideomycetidae</taxon>
        <taxon>Myriangiales</taxon>
        <taxon>Myriangiaceae</taxon>
        <taxon>Myriangium</taxon>
    </lineage>
</organism>
<comment type="subcellular location">
    <subcellularLocation>
        <location evidence="1 6">Nucleus</location>
    </subcellularLocation>
</comment>
<keyword evidence="10" id="KW-1185">Reference proteome</keyword>
<keyword evidence="4 6" id="KW-0677">Repeat</keyword>
<dbReference type="OrthoDB" id="339900at2759"/>
<dbReference type="SUPFAM" id="SSF50978">
    <property type="entry name" value="WD40 repeat-like"/>
    <property type="match status" value="1"/>
</dbReference>
<evidence type="ECO:0000256" key="2">
    <source>
        <dbReference type="ARBA" id="ARBA00022574"/>
    </source>
</evidence>
<dbReference type="AlphaFoldDB" id="A0A9P4MK22"/>
<dbReference type="GO" id="GO:0005634">
    <property type="term" value="C:nucleus"/>
    <property type="evidence" value="ECO:0007669"/>
    <property type="project" value="UniProtKB-SubCell"/>
</dbReference>
<dbReference type="PANTHER" id="PTHR16288">
    <property type="entry name" value="WD40 REPEAT PROTEIN 4"/>
    <property type="match status" value="1"/>
</dbReference>
<dbReference type="InterPro" id="IPR001680">
    <property type="entry name" value="WD40_rpt"/>
</dbReference>
<dbReference type="InterPro" id="IPR028884">
    <property type="entry name" value="Trm82"/>
</dbReference>
<keyword evidence="2 6" id="KW-0853">WD repeat</keyword>
<dbReference type="GO" id="GO:0106004">
    <property type="term" value="P:tRNA (guanine-N7)-methylation"/>
    <property type="evidence" value="ECO:0007669"/>
    <property type="project" value="UniProtKB-UniRule"/>
</dbReference>
<name>A0A9P4MK22_9PEZI</name>
<evidence type="ECO:0000256" key="6">
    <source>
        <dbReference type="HAMAP-Rule" id="MF_03056"/>
    </source>
</evidence>
<evidence type="ECO:0000313" key="9">
    <source>
        <dbReference type="EMBL" id="KAF2155907.1"/>
    </source>
</evidence>
<dbReference type="InterPro" id="IPR015943">
    <property type="entry name" value="WD40/YVTN_repeat-like_dom_sf"/>
</dbReference>
<evidence type="ECO:0008006" key="11">
    <source>
        <dbReference type="Google" id="ProtNLM"/>
    </source>
</evidence>
<dbReference type="PANTHER" id="PTHR16288:SF0">
    <property type="entry name" value="TRNA (GUANINE-N(7)-)-METHYLTRANSFERASE NON-CATALYTIC SUBUNIT WDR4"/>
    <property type="match status" value="1"/>
</dbReference>
<keyword evidence="3 6" id="KW-0819">tRNA processing</keyword>
<sequence>MHHPFQHLCEIAPDQNVAADRYLIAACGPNLYTIAIGSGVLDGKGKIKAKWSTAQEQENTEFTEEPQQKKRKLSHSATEAPAIIKLVRDSGHKHVAIVTEDKCITIFEVGSDGTLKQLNQRCMPKRPCAIEFSSDIPPTIVCGDKFGDVYSLPLHVPEDRDAEEKRPNNANSQPKVYSPAATEMTVHTQRNRKALEEQMRAKGRPTQAKEPLAFEHKLLLGHVSMLTDLQITTLHEDGTYKPRIITCDRDEHIRVSRGMPQSHVIEAFCMGHTEFLSKLKLLPETEILLSGGGDDWMGVWNWKSGQLLAKHDLRQLKSDIGEASGDADGKIAVQNIWVLHRTSKPNVVVVKTEGSLTLAMFDASTITDSSKTAHFVRCEEMGDILDIVSLGEGEVIVSTDGSTRLHSLQLREAGGTWELVRSEEESKVLSQINAVEVDRPEAAKLDTLLHGVERLRKQDFDDDQEA</sequence>
<protein>
    <recommendedName>
        <fullName evidence="11">Transfer RNA methyltransferase 82</fullName>
    </recommendedName>
</protein>
<accession>A0A9P4MK22</accession>
<dbReference type="Proteomes" id="UP000799439">
    <property type="component" value="Unassembled WGS sequence"/>
</dbReference>
<feature type="repeat" description="WD" evidence="7">
    <location>
        <begin position="269"/>
        <end position="310"/>
    </location>
</feature>
<feature type="region of interest" description="Disordered" evidence="8">
    <location>
        <begin position="56"/>
        <end position="76"/>
    </location>
</feature>
<evidence type="ECO:0000256" key="4">
    <source>
        <dbReference type="ARBA" id="ARBA00022737"/>
    </source>
</evidence>
<dbReference type="HAMAP" id="MF_03056">
    <property type="entry name" value="TRM82"/>
    <property type="match status" value="1"/>
</dbReference>
<evidence type="ECO:0000256" key="8">
    <source>
        <dbReference type="SAM" id="MobiDB-lite"/>
    </source>
</evidence>
<comment type="pathway">
    <text evidence="6">tRNA modification; N(7)-methylguanine-tRNA biosynthesis.</text>
</comment>
<evidence type="ECO:0000256" key="1">
    <source>
        <dbReference type="ARBA" id="ARBA00004123"/>
    </source>
</evidence>
<dbReference type="InterPro" id="IPR036322">
    <property type="entry name" value="WD40_repeat_dom_sf"/>
</dbReference>
<evidence type="ECO:0000256" key="7">
    <source>
        <dbReference type="PROSITE-ProRule" id="PRU00221"/>
    </source>
</evidence>
<dbReference type="Gene3D" id="2.130.10.10">
    <property type="entry name" value="YVTN repeat-like/Quinoprotein amine dehydrogenase"/>
    <property type="match status" value="1"/>
</dbReference>
<dbReference type="GO" id="GO:0005829">
    <property type="term" value="C:cytosol"/>
    <property type="evidence" value="ECO:0007669"/>
    <property type="project" value="TreeGrafter"/>
</dbReference>
<dbReference type="EMBL" id="ML996082">
    <property type="protein sequence ID" value="KAF2155907.1"/>
    <property type="molecule type" value="Genomic_DNA"/>
</dbReference>
<dbReference type="PROSITE" id="PS50082">
    <property type="entry name" value="WD_REPEATS_2"/>
    <property type="match status" value="1"/>
</dbReference>
<keyword evidence="5 6" id="KW-0539">Nucleus</keyword>
<comment type="caution">
    <text evidence="9">The sequence shown here is derived from an EMBL/GenBank/DDBJ whole genome shotgun (WGS) entry which is preliminary data.</text>
</comment>